<comment type="similarity">
    <text evidence="3">Belongs to the Nudix hydrolase family. NudC subfamily.</text>
</comment>
<evidence type="ECO:0000256" key="2">
    <source>
        <dbReference type="ARBA" id="ARBA00001947"/>
    </source>
</evidence>
<evidence type="ECO:0000313" key="13">
    <source>
        <dbReference type="Proteomes" id="UP000050497"/>
    </source>
</evidence>
<dbReference type="EMBL" id="LJSX01000002">
    <property type="protein sequence ID" value="KPQ12408.1"/>
    <property type="molecule type" value="Genomic_DNA"/>
</dbReference>
<dbReference type="PATRIC" id="fig|1653334.4.peg.966"/>
<evidence type="ECO:0000256" key="9">
    <source>
        <dbReference type="ARBA" id="ARBA00023679"/>
    </source>
</evidence>
<dbReference type="InterPro" id="IPR000086">
    <property type="entry name" value="NUDIX_hydrolase_dom"/>
</dbReference>
<dbReference type="Proteomes" id="UP000182800">
    <property type="component" value="Unassembled WGS sequence"/>
</dbReference>
<dbReference type="GO" id="GO:0006742">
    <property type="term" value="P:NADP+ catabolic process"/>
    <property type="evidence" value="ECO:0007669"/>
    <property type="project" value="TreeGrafter"/>
</dbReference>
<reference evidence="12 14" key="2">
    <citation type="submission" date="2016-08" db="EMBL/GenBank/DDBJ databases">
        <authorList>
            <person name="Varghese N."/>
            <person name="Submissions Spin"/>
        </authorList>
    </citation>
    <scope>NUCLEOTIDE SEQUENCE [LARGE SCALE GENOMIC DNA]</scope>
    <source>
        <strain evidence="12 14">HL-109</strain>
    </source>
</reference>
<keyword evidence="14" id="KW-1185">Reference proteome</keyword>
<evidence type="ECO:0000313" key="14">
    <source>
        <dbReference type="Proteomes" id="UP000182800"/>
    </source>
</evidence>
<dbReference type="EMBL" id="FMBM01000002">
    <property type="protein sequence ID" value="SCC81310.1"/>
    <property type="molecule type" value="Genomic_DNA"/>
</dbReference>
<dbReference type="PANTHER" id="PTHR42904:SF6">
    <property type="entry name" value="NAD-CAPPED RNA HYDROLASE NUDT12"/>
    <property type="match status" value="1"/>
</dbReference>
<keyword evidence="8" id="KW-0520">NAD</keyword>
<sequence length="307" mass="33867">MTDFTKGHPPMGFATNGLMRHTSERGDDALARHRHDPQARIVLFAGDIPILRHTESGLSALHPAAIRGALPVAEEVYLGTLDGSHVLALLTAADQLEAFERDGTCFVLDLRSVATQGLVPEREAGMLAEAKSLLSWHARHRFCANCGAPTRASASGFRRDCDACGTQHFPRTDPVAIMLITHGERILLGRQARFPAGNYSCLAGFVEPGETVEDAVRRETFEEAGVRVGEVRYMLSQPWPFPSSLMIGCHGIAADDSLDIDYEEMEDVRWFSRDDVALMLEDRHPDNLRTPPPVAIAHHLVRLYLAR</sequence>
<keyword evidence="5" id="KW-0479">Metal-binding</keyword>
<comment type="cofactor">
    <cofactor evidence="2">
        <name>Zn(2+)</name>
        <dbReference type="ChEBI" id="CHEBI:29105"/>
    </cofactor>
</comment>
<dbReference type="PROSITE" id="PS51462">
    <property type="entry name" value="NUDIX"/>
    <property type="match status" value="1"/>
</dbReference>
<dbReference type="GO" id="GO:0019677">
    <property type="term" value="P:NAD+ catabolic process"/>
    <property type="evidence" value="ECO:0007669"/>
    <property type="project" value="TreeGrafter"/>
</dbReference>
<evidence type="ECO:0000313" key="11">
    <source>
        <dbReference type="EMBL" id="KPQ12408.1"/>
    </source>
</evidence>
<comment type="cofactor">
    <cofactor evidence="1">
        <name>Mg(2+)</name>
        <dbReference type="ChEBI" id="CHEBI:18420"/>
    </cofactor>
</comment>
<dbReference type="GO" id="GO:0005829">
    <property type="term" value="C:cytosol"/>
    <property type="evidence" value="ECO:0007669"/>
    <property type="project" value="TreeGrafter"/>
</dbReference>
<reference evidence="11 13" key="1">
    <citation type="submission" date="2015-09" db="EMBL/GenBank/DDBJ databases">
        <title>Identification and resolution of microdiversity through metagenomic sequencing of parallel consortia.</title>
        <authorList>
            <person name="Nelson W.C."/>
            <person name="Romine M.F."/>
            <person name="Lindemann S.R."/>
        </authorList>
    </citation>
    <scope>NUCLEOTIDE SEQUENCE [LARGE SCALE GENOMIC DNA]</scope>
    <source>
        <strain evidence="11">HL-109</strain>
    </source>
</reference>
<evidence type="ECO:0000313" key="12">
    <source>
        <dbReference type="EMBL" id="SCC81310.1"/>
    </source>
</evidence>
<dbReference type="GO" id="GO:0035529">
    <property type="term" value="F:NADH pyrophosphatase activity"/>
    <property type="evidence" value="ECO:0007669"/>
    <property type="project" value="TreeGrafter"/>
</dbReference>
<dbReference type="Proteomes" id="UP000050497">
    <property type="component" value="Unassembled WGS sequence"/>
</dbReference>
<dbReference type="InterPro" id="IPR015797">
    <property type="entry name" value="NUDIX_hydrolase-like_dom_sf"/>
</dbReference>
<dbReference type="GO" id="GO:0046872">
    <property type="term" value="F:metal ion binding"/>
    <property type="evidence" value="ECO:0007669"/>
    <property type="project" value="UniProtKB-KW"/>
</dbReference>
<dbReference type="RefSeq" id="WP_074445033.1">
    <property type="nucleotide sequence ID" value="NZ_FMBM01000002.1"/>
</dbReference>
<comment type="catalytic activity">
    <reaction evidence="9">
        <text>a 5'-end NAD(+)-phospho-ribonucleoside in mRNA + H2O = a 5'-end phospho-adenosine-phospho-ribonucleoside in mRNA + beta-nicotinamide D-ribonucleotide + 2 H(+)</text>
        <dbReference type="Rhea" id="RHEA:60876"/>
        <dbReference type="Rhea" id="RHEA-COMP:15698"/>
        <dbReference type="Rhea" id="RHEA-COMP:15719"/>
        <dbReference type="ChEBI" id="CHEBI:14649"/>
        <dbReference type="ChEBI" id="CHEBI:15377"/>
        <dbReference type="ChEBI" id="CHEBI:15378"/>
        <dbReference type="ChEBI" id="CHEBI:144029"/>
        <dbReference type="ChEBI" id="CHEBI:144051"/>
    </reaction>
    <physiologicalReaction direction="left-to-right" evidence="9">
        <dbReference type="Rhea" id="RHEA:60877"/>
    </physiologicalReaction>
</comment>
<dbReference type="SUPFAM" id="SSF55811">
    <property type="entry name" value="Nudix"/>
    <property type="match status" value="1"/>
</dbReference>
<gene>
    <name evidence="11" type="primary">nudC</name>
    <name evidence="12" type="ORF">GA0071312_2246</name>
    <name evidence="11" type="ORF">HLUCCO17_02245</name>
</gene>
<dbReference type="InterPro" id="IPR020084">
    <property type="entry name" value="NUDIX_hydrolase_CS"/>
</dbReference>
<dbReference type="InterPro" id="IPR015376">
    <property type="entry name" value="Znr_NADH_PPase"/>
</dbReference>
<proteinExistence type="inferred from homology"/>
<evidence type="ECO:0000256" key="1">
    <source>
        <dbReference type="ARBA" id="ARBA00001946"/>
    </source>
</evidence>
<dbReference type="InterPro" id="IPR050241">
    <property type="entry name" value="NAD-cap_RNA_hydrolase_NudC"/>
</dbReference>
<keyword evidence="6" id="KW-0378">Hydrolase</keyword>
<evidence type="ECO:0000256" key="4">
    <source>
        <dbReference type="ARBA" id="ARBA00012381"/>
    </source>
</evidence>
<dbReference type="CDD" id="cd03429">
    <property type="entry name" value="NUDIX_NADH_pyrophosphatase_Nudt13"/>
    <property type="match status" value="1"/>
</dbReference>
<dbReference type="NCBIfam" id="NF001299">
    <property type="entry name" value="PRK00241.1"/>
    <property type="match status" value="1"/>
</dbReference>
<evidence type="ECO:0000256" key="8">
    <source>
        <dbReference type="ARBA" id="ARBA00023027"/>
    </source>
</evidence>
<dbReference type="Pfam" id="PF00293">
    <property type="entry name" value="NUDIX"/>
    <property type="match status" value="1"/>
</dbReference>
<comment type="caution">
    <text evidence="11">The sequence shown here is derived from an EMBL/GenBank/DDBJ whole genome shotgun (WGS) entry which is preliminary data.</text>
</comment>
<accession>A0A0P7Y5I3</accession>
<dbReference type="STRING" id="1653334.GA0071312_2246"/>
<dbReference type="PANTHER" id="PTHR42904">
    <property type="entry name" value="NUDIX HYDROLASE, NUDC SUBFAMILY"/>
    <property type="match status" value="1"/>
</dbReference>
<dbReference type="InterPro" id="IPR015375">
    <property type="entry name" value="NADH_PPase-like_N"/>
</dbReference>
<dbReference type="OrthoDB" id="9791656at2"/>
<dbReference type="InterPro" id="IPR049734">
    <property type="entry name" value="NudC-like_C"/>
</dbReference>
<organism evidence="11 13">
    <name type="scientific">Saliniramus fredricksonii</name>
    <dbReference type="NCBI Taxonomy" id="1653334"/>
    <lineage>
        <taxon>Bacteria</taxon>
        <taxon>Pseudomonadati</taxon>
        <taxon>Pseudomonadota</taxon>
        <taxon>Alphaproteobacteria</taxon>
        <taxon>Hyphomicrobiales</taxon>
        <taxon>Salinarimonadaceae</taxon>
        <taxon>Saliniramus</taxon>
    </lineage>
</organism>
<protein>
    <recommendedName>
        <fullName evidence="4">NAD(+) diphosphatase</fullName>
        <ecNumber evidence="4">3.6.1.22</ecNumber>
    </recommendedName>
</protein>
<dbReference type="Gene3D" id="3.90.79.10">
    <property type="entry name" value="Nucleoside Triphosphate Pyrophosphohydrolase"/>
    <property type="match status" value="1"/>
</dbReference>
<dbReference type="AlphaFoldDB" id="A0A0P7Y5I3"/>
<dbReference type="Pfam" id="PF09296">
    <property type="entry name" value="NUDIX-like"/>
    <property type="match status" value="1"/>
</dbReference>
<evidence type="ECO:0000256" key="3">
    <source>
        <dbReference type="ARBA" id="ARBA00009595"/>
    </source>
</evidence>
<dbReference type="PROSITE" id="PS00893">
    <property type="entry name" value="NUDIX_BOX"/>
    <property type="match status" value="1"/>
</dbReference>
<dbReference type="Gene3D" id="3.90.79.20">
    <property type="match status" value="1"/>
</dbReference>
<evidence type="ECO:0000256" key="5">
    <source>
        <dbReference type="ARBA" id="ARBA00022723"/>
    </source>
</evidence>
<dbReference type="Pfam" id="PF09297">
    <property type="entry name" value="Zn_ribbon_NUD"/>
    <property type="match status" value="1"/>
</dbReference>
<dbReference type="EC" id="3.6.1.22" evidence="4"/>
<evidence type="ECO:0000256" key="6">
    <source>
        <dbReference type="ARBA" id="ARBA00022801"/>
    </source>
</evidence>
<feature type="domain" description="Nudix hydrolase" evidence="10">
    <location>
        <begin position="170"/>
        <end position="295"/>
    </location>
</feature>
<evidence type="ECO:0000256" key="7">
    <source>
        <dbReference type="ARBA" id="ARBA00022842"/>
    </source>
</evidence>
<name>A0A0P7Y5I3_9HYPH</name>
<keyword evidence="7" id="KW-0460">Magnesium</keyword>
<evidence type="ECO:0000259" key="10">
    <source>
        <dbReference type="PROSITE" id="PS51462"/>
    </source>
</evidence>